<comment type="caution">
    <text evidence="2">The sequence shown here is derived from an EMBL/GenBank/DDBJ whole genome shotgun (WGS) entry which is preliminary data.</text>
</comment>
<dbReference type="Gene3D" id="3.30.420.40">
    <property type="match status" value="2"/>
</dbReference>
<dbReference type="SUPFAM" id="SSF53067">
    <property type="entry name" value="Actin-like ATPase domain"/>
    <property type="match status" value="1"/>
</dbReference>
<evidence type="ECO:0000313" key="2">
    <source>
        <dbReference type="EMBL" id="MFC4652142.1"/>
    </source>
</evidence>
<gene>
    <name evidence="2" type="ORF">ACFO26_04400</name>
</gene>
<reference evidence="3" key="1">
    <citation type="journal article" date="2019" name="Int. J. Syst. Evol. Microbiol.">
        <title>The Global Catalogue of Microorganisms (GCM) 10K type strain sequencing project: providing services to taxonomists for standard genome sequencing and annotation.</title>
        <authorList>
            <consortium name="The Broad Institute Genomics Platform"/>
            <consortium name="The Broad Institute Genome Sequencing Center for Infectious Disease"/>
            <person name="Wu L."/>
            <person name="Ma J."/>
        </authorList>
    </citation>
    <scope>NUCLEOTIDE SEQUENCE [LARGE SCALE GENOMIC DNA]</scope>
    <source>
        <strain evidence="3">CCUG 63287</strain>
    </source>
</reference>
<dbReference type="InterPro" id="IPR000600">
    <property type="entry name" value="ROK"/>
</dbReference>
<dbReference type="PANTHER" id="PTHR18964:SF170">
    <property type="entry name" value="SUGAR KINASE"/>
    <property type="match status" value="1"/>
</dbReference>
<dbReference type="InterPro" id="IPR043129">
    <property type="entry name" value="ATPase_NBD"/>
</dbReference>
<dbReference type="EMBL" id="JBHSGD010000004">
    <property type="protein sequence ID" value="MFC4652142.1"/>
    <property type="molecule type" value="Genomic_DNA"/>
</dbReference>
<protein>
    <submittedName>
        <fullName evidence="2">ROK family protein</fullName>
    </submittedName>
</protein>
<organism evidence="2 3">
    <name type="scientific">Lactococcus nasutitermitis</name>
    <dbReference type="NCBI Taxonomy" id="1652957"/>
    <lineage>
        <taxon>Bacteria</taxon>
        <taxon>Bacillati</taxon>
        <taxon>Bacillota</taxon>
        <taxon>Bacilli</taxon>
        <taxon>Lactobacillales</taxon>
        <taxon>Streptococcaceae</taxon>
        <taxon>Lactococcus</taxon>
    </lineage>
</organism>
<sequence length="309" mass="33378">MYISFDIGGTNIKFGVVDDEGKIFEKSKIATPTEKARLLQTLTDTVATYKKKYEIIGIGVSAPGVVSKDGVMTTFGALTNMYGMPLREQLSLKTALPVAVENDANAAAIAERWTGGAQGLQNYITIVVGTGLGGGLVLNGQVYQGSHGVAGELGWPLYHGFEAAGNIERSSETFHSATVLGLLERYNQVLSTIGEHEKFTNTKTLIDLVKSSDEVATSVFDSFVKDLATNILNLFAIFDPEAVLIGGGISENPFFMKKLQKTWKKLISRHEALNRMNELGLLGEIRKAQLGNDAGLLGAAYTIKKRLEN</sequence>
<dbReference type="RefSeq" id="WP_213533310.1">
    <property type="nucleotide sequence ID" value="NZ_BOVQ01000002.1"/>
</dbReference>
<name>A0ABV9JBL9_9LACT</name>
<dbReference type="Proteomes" id="UP001595987">
    <property type="component" value="Unassembled WGS sequence"/>
</dbReference>
<accession>A0ABV9JBL9</accession>
<keyword evidence="3" id="KW-1185">Reference proteome</keyword>
<dbReference type="Pfam" id="PF00480">
    <property type="entry name" value="ROK"/>
    <property type="match status" value="1"/>
</dbReference>
<dbReference type="PANTHER" id="PTHR18964">
    <property type="entry name" value="ROK (REPRESSOR, ORF, KINASE) FAMILY"/>
    <property type="match status" value="1"/>
</dbReference>
<comment type="similarity">
    <text evidence="1">Belongs to the ROK (NagC/XylR) family.</text>
</comment>
<evidence type="ECO:0000313" key="3">
    <source>
        <dbReference type="Proteomes" id="UP001595987"/>
    </source>
</evidence>
<proteinExistence type="inferred from homology"/>
<evidence type="ECO:0000256" key="1">
    <source>
        <dbReference type="ARBA" id="ARBA00006479"/>
    </source>
</evidence>